<evidence type="ECO:0000256" key="1">
    <source>
        <dbReference type="ARBA" id="ARBA00022630"/>
    </source>
</evidence>
<comment type="caution">
    <text evidence="4">The sequence shown here is derived from an EMBL/GenBank/DDBJ whole genome shotgun (WGS) entry which is preliminary data.</text>
</comment>
<dbReference type="RefSeq" id="WP_111325031.1">
    <property type="nucleotide sequence ID" value="NZ_BIFX01000002.1"/>
</dbReference>
<keyword evidence="5" id="KW-1185">Reference proteome</keyword>
<proteinExistence type="predicted"/>
<dbReference type="AlphaFoldDB" id="A0A326U9U9"/>
<dbReference type="PRINTS" id="PR00469">
    <property type="entry name" value="PNDRDTASEII"/>
</dbReference>
<evidence type="ECO:0000259" key="3">
    <source>
        <dbReference type="Pfam" id="PF07992"/>
    </source>
</evidence>
<dbReference type="PANTHER" id="PTHR48105">
    <property type="entry name" value="THIOREDOXIN REDUCTASE 1-RELATED-RELATED"/>
    <property type="match status" value="1"/>
</dbReference>
<protein>
    <submittedName>
        <fullName evidence="4">Thioredoxin reductase</fullName>
    </submittedName>
</protein>
<dbReference type="OrthoDB" id="9806179at2"/>
<keyword evidence="1" id="KW-0285">Flavoprotein</keyword>
<name>A0A326U9U9_THEHA</name>
<reference evidence="4 5" key="1">
    <citation type="submission" date="2018-06" db="EMBL/GenBank/DDBJ databases">
        <title>Genomic Encyclopedia of Archaeal and Bacterial Type Strains, Phase II (KMG-II): from individual species to whole genera.</title>
        <authorList>
            <person name="Goeker M."/>
        </authorList>
    </citation>
    <scope>NUCLEOTIDE SEQUENCE [LARGE SCALE GENOMIC DNA]</scope>
    <source>
        <strain evidence="4 5">ATCC BAA-1881</strain>
    </source>
</reference>
<keyword evidence="2" id="KW-0560">Oxidoreductase</keyword>
<dbReference type="InterPro" id="IPR036188">
    <property type="entry name" value="FAD/NAD-bd_sf"/>
</dbReference>
<accession>A0A326U9U9</accession>
<organism evidence="4 5">
    <name type="scientific">Thermosporothrix hazakensis</name>
    <dbReference type="NCBI Taxonomy" id="644383"/>
    <lineage>
        <taxon>Bacteria</taxon>
        <taxon>Bacillati</taxon>
        <taxon>Chloroflexota</taxon>
        <taxon>Ktedonobacteria</taxon>
        <taxon>Ktedonobacterales</taxon>
        <taxon>Thermosporotrichaceae</taxon>
        <taxon>Thermosporothrix</taxon>
    </lineage>
</organism>
<dbReference type="Proteomes" id="UP000248806">
    <property type="component" value="Unassembled WGS sequence"/>
</dbReference>
<sequence length="299" mass="32454">MIDCAIIGGGPAGLSAALVLGRARRSVVVFDDNRPRNAVTHESHGFLTRDGIKPSEFRATAHREISAYPSVEMRWAHVTAVRKQGDIFEVLTDDQEPLQARIVLLATGLKEQLPAVDGIYDYYGTSLFNCPYCDGWELRDQPLVLIAEGERTFHLAETIWNWSRDLVVCTNGHTVLKDEQKQLLHKHGIQVVEDRISALIGSNGHLERVVFASGEERNCVGGFVLTELSQAAPFASQLGCDMNAMGGIVTNPQGRTSVPGVYAAGDATLQGPAQLILAAAQGSQAAMHINATLTERAFH</sequence>
<dbReference type="PRINTS" id="PR00368">
    <property type="entry name" value="FADPNR"/>
</dbReference>
<dbReference type="GO" id="GO:0016491">
    <property type="term" value="F:oxidoreductase activity"/>
    <property type="evidence" value="ECO:0007669"/>
    <property type="project" value="UniProtKB-KW"/>
</dbReference>
<dbReference type="SUPFAM" id="SSF51905">
    <property type="entry name" value="FAD/NAD(P)-binding domain"/>
    <property type="match status" value="1"/>
</dbReference>
<dbReference type="Pfam" id="PF07992">
    <property type="entry name" value="Pyr_redox_2"/>
    <property type="match status" value="1"/>
</dbReference>
<dbReference type="Gene3D" id="3.50.50.60">
    <property type="entry name" value="FAD/NAD(P)-binding domain"/>
    <property type="match status" value="2"/>
</dbReference>
<evidence type="ECO:0000313" key="5">
    <source>
        <dbReference type="Proteomes" id="UP000248806"/>
    </source>
</evidence>
<dbReference type="InterPro" id="IPR023753">
    <property type="entry name" value="FAD/NAD-binding_dom"/>
</dbReference>
<gene>
    <name evidence="4" type="ORF">EI42_04722</name>
</gene>
<dbReference type="InterPro" id="IPR050097">
    <property type="entry name" value="Ferredoxin-NADP_redctase_2"/>
</dbReference>
<dbReference type="EMBL" id="QKUF01000023">
    <property type="protein sequence ID" value="PZW24031.1"/>
    <property type="molecule type" value="Genomic_DNA"/>
</dbReference>
<evidence type="ECO:0000256" key="2">
    <source>
        <dbReference type="ARBA" id="ARBA00023002"/>
    </source>
</evidence>
<evidence type="ECO:0000313" key="4">
    <source>
        <dbReference type="EMBL" id="PZW24031.1"/>
    </source>
</evidence>
<feature type="domain" description="FAD/NAD(P)-binding" evidence="3">
    <location>
        <begin position="3"/>
        <end position="282"/>
    </location>
</feature>